<dbReference type="EMBL" id="VXIV02003351">
    <property type="protein sequence ID" value="KAF6017899.1"/>
    <property type="molecule type" value="Genomic_DNA"/>
</dbReference>
<evidence type="ECO:0000313" key="2">
    <source>
        <dbReference type="Proteomes" id="UP000593567"/>
    </source>
</evidence>
<dbReference type="Proteomes" id="UP000593567">
    <property type="component" value="Unassembled WGS sequence"/>
</dbReference>
<reference evidence="1" key="1">
    <citation type="submission" date="2020-06" db="EMBL/GenBank/DDBJ databases">
        <title>Draft genome of Bugula neritina, a colonial animal packing powerful symbionts and potential medicines.</title>
        <authorList>
            <person name="Rayko M."/>
        </authorList>
    </citation>
    <scope>NUCLEOTIDE SEQUENCE [LARGE SCALE GENOMIC DNA]</scope>
    <source>
        <strain evidence="1">Kwan_BN1</strain>
    </source>
</reference>
<sequence>MCNCWKHHSYRFASSELDIMETLFIGYLSSAQQLSGRIDALNKTSVSPSSGFTASIKFFIEESTSSHNKLNSHPSLIKLNLLQPNTLPLLTIKYMTTLRSKYKYFMLVPDSVYVIPSTLSDILQGRDNRPYLGFVSSTSSQCDLSSGIILSRVSKLIII</sequence>
<evidence type="ECO:0000313" key="1">
    <source>
        <dbReference type="EMBL" id="KAF6017899.1"/>
    </source>
</evidence>
<gene>
    <name evidence="1" type="ORF">EB796_023764</name>
</gene>
<dbReference type="AlphaFoldDB" id="A0A7J7IVG7"/>
<comment type="caution">
    <text evidence="1">The sequence shown here is derived from an EMBL/GenBank/DDBJ whole genome shotgun (WGS) entry which is preliminary data.</text>
</comment>
<name>A0A7J7IVG7_BUGNE</name>
<dbReference type="OrthoDB" id="9985088at2759"/>
<organism evidence="1 2">
    <name type="scientific">Bugula neritina</name>
    <name type="common">Brown bryozoan</name>
    <name type="synonym">Sertularia neritina</name>
    <dbReference type="NCBI Taxonomy" id="10212"/>
    <lineage>
        <taxon>Eukaryota</taxon>
        <taxon>Metazoa</taxon>
        <taxon>Spiralia</taxon>
        <taxon>Lophotrochozoa</taxon>
        <taxon>Bryozoa</taxon>
        <taxon>Gymnolaemata</taxon>
        <taxon>Cheilostomatida</taxon>
        <taxon>Flustrina</taxon>
        <taxon>Buguloidea</taxon>
        <taxon>Bugulidae</taxon>
        <taxon>Bugula</taxon>
    </lineage>
</organism>
<proteinExistence type="predicted"/>
<protein>
    <submittedName>
        <fullName evidence="1">Uncharacterized protein</fullName>
    </submittedName>
</protein>
<keyword evidence="2" id="KW-1185">Reference proteome</keyword>
<accession>A0A7J7IVG7</accession>